<evidence type="ECO:0000256" key="12">
    <source>
        <dbReference type="RuleBase" id="RU000483"/>
    </source>
</evidence>
<dbReference type="GO" id="GO:0005886">
    <property type="term" value="C:plasma membrane"/>
    <property type="evidence" value="ECO:0007669"/>
    <property type="project" value="UniProtKB-SubCell"/>
</dbReference>
<organism evidence="13 14">
    <name type="scientific">Candidatus Kaiserbacteria bacterium RIFCSPLOWO2_01_FULL_54_20</name>
    <dbReference type="NCBI Taxonomy" id="1798513"/>
    <lineage>
        <taxon>Bacteria</taxon>
        <taxon>Candidatus Kaiseribacteriota</taxon>
    </lineage>
</organism>
<dbReference type="EMBL" id="MFMA01000008">
    <property type="protein sequence ID" value="OGG74106.1"/>
    <property type="molecule type" value="Genomic_DNA"/>
</dbReference>
<proteinExistence type="inferred from homology"/>
<keyword evidence="7 11" id="KW-1133">Transmembrane helix</keyword>
<evidence type="ECO:0000256" key="2">
    <source>
        <dbReference type="ARBA" id="ARBA00006810"/>
    </source>
</evidence>
<dbReference type="AlphaFoldDB" id="A0A1F6EKD6"/>
<evidence type="ECO:0000256" key="3">
    <source>
        <dbReference type="ARBA" id="ARBA00022448"/>
    </source>
</evidence>
<keyword evidence="8 11" id="KW-0406">Ion transport</keyword>
<evidence type="ECO:0000256" key="6">
    <source>
        <dbReference type="ARBA" id="ARBA00022781"/>
    </source>
</evidence>
<dbReference type="PROSITE" id="PS00449">
    <property type="entry name" value="ATPASE_A"/>
    <property type="match status" value="1"/>
</dbReference>
<dbReference type="NCBIfam" id="TIGR01131">
    <property type="entry name" value="ATP_synt_6_or_A"/>
    <property type="match status" value="1"/>
</dbReference>
<feature type="transmembrane region" description="Helical" evidence="11">
    <location>
        <begin position="151"/>
        <end position="172"/>
    </location>
</feature>
<dbReference type="PANTHER" id="PTHR42823">
    <property type="entry name" value="ATP SYNTHASE SUBUNIT A, CHLOROPLASTIC"/>
    <property type="match status" value="1"/>
</dbReference>
<dbReference type="GO" id="GO:0045259">
    <property type="term" value="C:proton-transporting ATP synthase complex"/>
    <property type="evidence" value="ECO:0007669"/>
    <property type="project" value="UniProtKB-KW"/>
</dbReference>
<dbReference type="InterPro" id="IPR023011">
    <property type="entry name" value="ATP_synth_F0_asu_AS"/>
</dbReference>
<protein>
    <recommendedName>
        <fullName evidence="11 12">ATP synthase subunit a</fullName>
    </recommendedName>
    <alternativeName>
        <fullName evidence="11">ATP synthase F0 sector subunit a</fullName>
    </alternativeName>
    <alternativeName>
        <fullName evidence="11">F-ATPase subunit 6</fullName>
    </alternativeName>
</protein>
<accession>A0A1F6EKD6</accession>
<dbReference type="GO" id="GO:0046933">
    <property type="term" value="F:proton-transporting ATP synthase activity, rotational mechanism"/>
    <property type="evidence" value="ECO:0007669"/>
    <property type="project" value="UniProtKB-UniRule"/>
</dbReference>
<gene>
    <name evidence="11" type="primary">atpB</name>
    <name evidence="13" type="ORF">A3A40_01770</name>
</gene>
<keyword evidence="5 11" id="KW-0812">Transmembrane</keyword>
<dbReference type="GO" id="GO:0042777">
    <property type="term" value="P:proton motive force-driven plasma membrane ATP synthesis"/>
    <property type="evidence" value="ECO:0007669"/>
    <property type="project" value="TreeGrafter"/>
</dbReference>
<reference evidence="13 14" key="1">
    <citation type="journal article" date="2016" name="Nat. Commun.">
        <title>Thousands of microbial genomes shed light on interconnected biogeochemical processes in an aquifer system.</title>
        <authorList>
            <person name="Anantharaman K."/>
            <person name="Brown C.T."/>
            <person name="Hug L.A."/>
            <person name="Sharon I."/>
            <person name="Castelle C.J."/>
            <person name="Probst A.J."/>
            <person name="Thomas B.C."/>
            <person name="Singh A."/>
            <person name="Wilkins M.J."/>
            <person name="Karaoz U."/>
            <person name="Brodie E.L."/>
            <person name="Williams K.H."/>
            <person name="Hubbard S.S."/>
            <person name="Banfield J.F."/>
        </authorList>
    </citation>
    <scope>NUCLEOTIDE SEQUENCE [LARGE SCALE GENOMIC DNA]</scope>
</reference>
<keyword evidence="9 11" id="KW-0472">Membrane</keyword>
<feature type="transmembrane region" description="Helical" evidence="11">
    <location>
        <begin position="42"/>
        <end position="63"/>
    </location>
</feature>
<evidence type="ECO:0000256" key="1">
    <source>
        <dbReference type="ARBA" id="ARBA00004141"/>
    </source>
</evidence>
<dbReference type="InterPro" id="IPR045082">
    <property type="entry name" value="ATP_syn_F0_a_bact/chloroplast"/>
</dbReference>
<comment type="function">
    <text evidence="11 12">Key component of the proton channel; it plays a direct role in the translocation of protons across the membrane.</text>
</comment>
<comment type="caution">
    <text evidence="13">The sequence shown here is derived from an EMBL/GenBank/DDBJ whole genome shotgun (WGS) entry which is preliminary data.</text>
</comment>
<keyword evidence="6 11" id="KW-0375">Hydrogen ion transport</keyword>
<keyword evidence="10 11" id="KW-0066">ATP synthesis</keyword>
<feature type="transmembrane region" description="Helical" evidence="11">
    <location>
        <begin position="105"/>
        <end position="131"/>
    </location>
</feature>
<dbReference type="CDD" id="cd00310">
    <property type="entry name" value="ATP-synt_Fo_a_6"/>
    <property type="match status" value="1"/>
</dbReference>
<evidence type="ECO:0000256" key="4">
    <source>
        <dbReference type="ARBA" id="ARBA00022547"/>
    </source>
</evidence>
<dbReference type="InterPro" id="IPR000568">
    <property type="entry name" value="ATP_synth_F0_asu"/>
</dbReference>
<name>A0A1F6EKD6_9BACT</name>
<dbReference type="PANTHER" id="PTHR42823:SF3">
    <property type="entry name" value="ATP SYNTHASE SUBUNIT A, CHLOROPLASTIC"/>
    <property type="match status" value="1"/>
</dbReference>
<dbReference type="HAMAP" id="MF_01393">
    <property type="entry name" value="ATP_synth_a_bact"/>
    <property type="match status" value="1"/>
</dbReference>
<keyword evidence="3 11" id="KW-0813">Transport</keyword>
<dbReference type="Pfam" id="PF00119">
    <property type="entry name" value="ATP-synt_A"/>
    <property type="match status" value="1"/>
</dbReference>
<keyword evidence="11" id="KW-1003">Cell membrane</keyword>
<keyword evidence="4 11" id="KW-0138">CF(0)</keyword>
<evidence type="ECO:0000256" key="9">
    <source>
        <dbReference type="ARBA" id="ARBA00023136"/>
    </source>
</evidence>
<dbReference type="STRING" id="1798513.A3A40_01770"/>
<dbReference type="PRINTS" id="PR00123">
    <property type="entry name" value="ATPASEA"/>
</dbReference>
<evidence type="ECO:0000256" key="7">
    <source>
        <dbReference type="ARBA" id="ARBA00022989"/>
    </source>
</evidence>
<evidence type="ECO:0000256" key="5">
    <source>
        <dbReference type="ARBA" id="ARBA00022692"/>
    </source>
</evidence>
<dbReference type="Gene3D" id="1.20.120.220">
    <property type="entry name" value="ATP synthase, F0 complex, subunit A"/>
    <property type="match status" value="1"/>
</dbReference>
<dbReference type="Proteomes" id="UP000178427">
    <property type="component" value="Unassembled WGS sequence"/>
</dbReference>
<dbReference type="InterPro" id="IPR035908">
    <property type="entry name" value="F0_ATP_A_sf"/>
</dbReference>
<comment type="similarity">
    <text evidence="2 11 12">Belongs to the ATPase A chain family.</text>
</comment>
<evidence type="ECO:0000256" key="8">
    <source>
        <dbReference type="ARBA" id="ARBA00023065"/>
    </source>
</evidence>
<evidence type="ECO:0000313" key="14">
    <source>
        <dbReference type="Proteomes" id="UP000178427"/>
    </source>
</evidence>
<dbReference type="SUPFAM" id="SSF81336">
    <property type="entry name" value="F1F0 ATP synthase subunit A"/>
    <property type="match status" value="1"/>
</dbReference>
<evidence type="ECO:0000256" key="11">
    <source>
        <dbReference type="HAMAP-Rule" id="MF_01393"/>
    </source>
</evidence>
<feature type="transmembrane region" description="Helical" evidence="11">
    <location>
        <begin position="238"/>
        <end position="259"/>
    </location>
</feature>
<evidence type="ECO:0000256" key="10">
    <source>
        <dbReference type="ARBA" id="ARBA00023310"/>
    </source>
</evidence>
<evidence type="ECO:0000313" key="13">
    <source>
        <dbReference type="EMBL" id="OGG74106.1"/>
    </source>
</evidence>
<comment type="subcellular location">
    <subcellularLocation>
        <location evidence="11 12">Cell membrane</location>
        <topology evidence="11 12">Multi-pass membrane protein</topology>
    </subcellularLocation>
    <subcellularLocation>
        <location evidence="1">Membrane</location>
        <topology evidence="1">Multi-pass membrane protein</topology>
    </subcellularLocation>
</comment>
<feature type="transmembrane region" description="Helical" evidence="11">
    <location>
        <begin position="210"/>
        <end position="232"/>
    </location>
</feature>
<sequence length="270" mass="30170">MAIEEALEVGIGVTRQAVEQREGGIHVAIAAEKLGEFFGIPITNTLITSWVVIGILVAFAFIFRTRLKMVPGKMQTLIEEAFTFVYDYVAETLESREMARRFFPLLMTIFLFVFVGNMIHFVPGIGSVGFFRGDEFEPLLRAPNTDLTMPLVLAIISFFVIEITGILAIGFWKYSSKFLQNPFSNPIGFAVGIIELIGELVRVISLSFRLFGNILAGEIIIAVAIFFAPYLLPVPLMMFEIFIGFLQAAIFALLTLFFIKLAIMEPHGEH</sequence>